<dbReference type="Proteomes" id="UP000654918">
    <property type="component" value="Unassembled WGS sequence"/>
</dbReference>
<gene>
    <name evidence="2" type="ORF">CPLU01_03016</name>
</gene>
<protein>
    <submittedName>
        <fullName evidence="2">Uncharacterized protein</fullName>
    </submittedName>
</protein>
<evidence type="ECO:0000256" key="1">
    <source>
        <dbReference type="SAM" id="MobiDB-lite"/>
    </source>
</evidence>
<comment type="caution">
    <text evidence="2">The sequence shown here is derived from an EMBL/GenBank/DDBJ whole genome shotgun (WGS) entry which is preliminary data.</text>
</comment>
<proteinExistence type="predicted"/>
<keyword evidence="3" id="KW-1185">Reference proteome</keyword>
<feature type="region of interest" description="Disordered" evidence="1">
    <location>
        <begin position="273"/>
        <end position="297"/>
    </location>
</feature>
<evidence type="ECO:0000313" key="3">
    <source>
        <dbReference type="Proteomes" id="UP000654918"/>
    </source>
</evidence>
<feature type="region of interest" description="Disordered" evidence="1">
    <location>
        <begin position="165"/>
        <end position="203"/>
    </location>
</feature>
<name>A0A8H6NKW5_9PEZI</name>
<reference evidence="2" key="1">
    <citation type="journal article" date="2020" name="Phytopathology">
        <title>Genome Sequence Resources of Colletotrichum truncatum, C. plurivorum, C. musicola, and C. sojae: Four Species Pathogenic to Soybean (Glycine max).</title>
        <authorList>
            <person name="Rogerio F."/>
            <person name="Boufleur T.R."/>
            <person name="Ciampi-Guillardi M."/>
            <person name="Sukno S.A."/>
            <person name="Thon M.R."/>
            <person name="Massola Junior N.S."/>
            <person name="Baroncelli R."/>
        </authorList>
    </citation>
    <scope>NUCLEOTIDE SEQUENCE</scope>
    <source>
        <strain evidence="2">LFN00145</strain>
    </source>
</reference>
<organism evidence="2 3">
    <name type="scientific">Colletotrichum plurivorum</name>
    <dbReference type="NCBI Taxonomy" id="2175906"/>
    <lineage>
        <taxon>Eukaryota</taxon>
        <taxon>Fungi</taxon>
        <taxon>Dikarya</taxon>
        <taxon>Ascomycota</taxon>
        <taxon>Pezizomycotina</taxon>
        <taxon>Sordariomycetes</taxon>
        <taxon>Hypocreomycetidae</taxon>
        <taxon>Glomerellales</taxon>
        <taxon>Glomerellaceae</taxon>
        <taxon>Colletotrichum</taxon>
        <taxon>Colletotrichum orchidearum species complex</taxon>
    </lineage>
</organism>
<sequence>MTWNPVDDETLSWINDAIRPNVHIGCHYDTFCEEYGLASNLARHSGESTWTLDLEILKLRQNNEFKDLNADHNVFVQILVATEPQHRNPAGHSEQQVPFSLGHHLMSFHDHEPGYCGSRPAGAAISGGIPPSGKSRVYARTYEGNTIGMAQARERQEAQNHLYMEEEDTSPLPTCPDKVQRRTHEASLKGRGADSKQNGTRRVPTGMKRAFTETRLVTGGQRLSWAGLASCRSVENDEKSLGQGSLPRDLTSNLQPLAKQDHQVKLWSEINNRPQENYSNAPGPPHGSHVPRKGTRAMDETSSALRKDYLVEDSSVTWHRGYCIAPRRPGSEIEMEFSQSTSADYLYFFVGIDDHYGAEMIARLLAPFSPARYRDRATRDHNKNHSARLPNGTDGAKAVFGKFLENCRCNFVSFIRGAASYNMVIQNPELPICRSRTSTVRKQRCLKRHGTREQETVHILDGQYPDISYIRLHVFATETAPTDQRALHEVQSLTAWPH</sequence>
<dbReference type="EMBL" id="WIGO01000025">
    <property type="protein sequence ID" value="KAF6837392.1"/>
    <property type="molecule type" value="Genomic_DNA"/>
</dbReference>
<feature type="compositionally biased region" description="Basic and acidic residues" evidence="1">
    <location>
        <begin position="178"/>
        <end position="194"/>
    </location>
</feature>
<evidence type="ECO:0000313" key="2">
    <source>
        <dbReference type="EMBL" id="KAF6837392.1"/>
    </source>
</evidence>
<accession>A0A8H6NKW5</accession>
<dbReference type="AlphaFoldDB" id="A0A8H6NKW5"/>